<dbReference type="STRING" id="573413.Spirs_1745"/>
<keyword evidence="2" id="KW-1185">Reference proteome</keyword>
<evidence type="ECO:0000313" key="2">
    <source>
        <dbReference type="Proteomes" id="UP000002318"/>
    </source>
</evidence>
<dbReference type="KEGG" id="ssm:Spirs_1745"/>
<dbReference type="PROSITE" id="PS51257">
    <property type="entry name" value="PROKAR_LIPOPROTEIN"/>
    <property type="match status" value="1"/>
</dbReference>
<dbReference type="HOGENOM" id="CLU_1874143_0_0_12"/>
<accession>E1R6A6</accession>
<reference evidence="1 2" key="1">
    <citation type="journal article" date="2010" name="Stand. Genomic Sci.">
        <title>Complete genome sequence of Spirochaeta smaragdinae type strain (SEBR 4228).</title>
        <authorList>
            <person name="Mavromatis K."/>
            <person name="Yasawong M."/>
            <person name="Chertkov O."/>
            <person name="Lapidus A."/>
            <person name="Lucas S."/>
            <person name="Nolan M."/>
            <person name="Del Rio T.G."/>
            <person name="Tice H."/>
            <person name="Cheng J.F."/>
            <person name="Pitluck S."/>
            <person name="Liolios K."/>
            <person name="Ivanova N."/>
            <person name="Tapia R."/>
            <person name="Han C."/>
            <person name="Bruce D."/>
            <person name="Goodwin L."/>
            <person name="Pati A."/>
            <person name="Chen A."/>
            <person name="Palaniappan K."/>
            <person name="Land M."/>
            <person name="Hauser L."/>
            <person name="Chang Y.J."/>
            <person name="Jeffries C.D."/>
            <person name="Detter J.C."/>
            <person name="Rohde M."/>
            <person name="Brambilla E."/>
            <person name="Spring S."/>
            <person name="Goker M."/>
            <person name="Sikorski J."/>
            <person name="Woyke T."/>
            <person name="Bristow J."/>
            <person name="Eisen J.A."/>
            <person name="Markowitz V."/>
            <person name="Hugenholtz P."/>
            <person name="Klenk H.P."/>
            <person name="Kyrpides N.C."/>
        </authorList>
    </citation>
    <scope>NUCLEOTIDE SEQUENCE [LARGE SCALE GENOMIC DNA]</scope>
    <source>
        <strain evidence="2">DSM 11293 / JCM 15392 / SEBR 4228</strain>
    </source>
</reference>
<protein>
    <recommendedName>
        <fullName evidence="3">Lipocalin-like domain-containing protein</fullName>
    </recommendedName>
</protein>
<evidence type="ECO:0000313" key="1">
    <source>
        <dbReference type="EMBL" id="ADK80871.1"/>
    </source>
</evidence>
<sequence length="136" mass="15563">MNKRRMKKNIFLLFSLMIILLAVSGCDIFGDGTKKLKDYSFETIYGNWHRIGDLGGMGMTYLKANEDTMEWTVSITESSYTYTYDYEKIGTAAYSITWYSPESEMELTLEFEDADTIYLVITSGMADMGGIHMSRD</sequence>
<dbReference type="Proteomes" id="UP000002318">
    <property type="component" value="Chromosome"/>
</dbReference>
<dbReference type="EMBL" id="CP002116">
    <property type="protein sequence ID" value="ADK80871.1"/>
    <property type="molecule type" value="Genomic_DNA"/>
</dbReference>
<proteinExistence type="predicted"/>
<dbReference type="AlphaFoldDB" id="E1R6A6"/>
<gene>
    <name evidence="1" type="ordered locus">Spirs_1745</name>
</gene>
<name>E1R6A6_SEDSS</name>
<organism evidence="1 2">
    <name type="scientific">Sediminispirochaeta smaragdinae (strain DSM 11293 / JCM 15392 / SEBR 4228)</name>
    <name type="common">Spirochaeta smaragdinae</name>
    <dbReference type="NCBI Taxonomy" id="573413"/>
    <lineage>
        <taxon>Bacteria</taxon>
        <taxon>Pseudomonadati</taxon>
        <taxon>Spirochaetota</taxon>
        <taxon>Spirochaetia</taxon>
        <taxon>Spirochaetales</taxon>
        <taxon>Spirochaetaceae</taxon>
        <taxon>Sediminispirochaeta</taxon>
    </lineage>
</organism>
<dbReference type="RefSeq" id="WP_013254335.1">
    <property type="nucleotide sequence ID" value="NC_014364.1"/>
</dbReference>
<evidence type="ECO:0008006" key="3">
    <source>
        <dbReference type="Google" id="ProtNLM"/>
    </source>
</evidence>